<dbReference type="EMBL" id="JBHUIW010000007">
    <property type="protein sequence ID" value="MFD2182239.1"/>
    <property type="molecule type" value="Genomic_DNA"/>
</dbReference>
<protein>
    <submittedName>
        <fullName evidence="1">Uncharacterized protein</fullName>
    </submittedName>
</protein>
<comment type="caution">
    <text evidence="1">The sequence shown here is derived from an EMBL/GenBank/DDBJ whole genome shotgun (WGS) entry which is preliminary data.</text>
</comment>
<name>A0ABW5AJY0_9BRAD</name>
<proteinExistence type="predicted"/>
<evidence type="ECO:0000313" key="2">
    <source>
        <dbReference type="Proteomes" id="UP001597314"/>
    </source>
</evidence>
<sequence length="60" mass="6812">MTLFELRGPAEMVGTDGRRPVSFGRLLLGLLDRFRGAHYDTIAARQNRRPIATWTPNGWV</sequence>
<reference evidence="2" key="1">
    <citation type="journal article" date="2019" name="Int. J. Syst. Evol. Microbiol.">
        <title>The Global Catalogue of Microorganisms (GCM) 10K type strain sequencing project: providing services to taxonomists for standard genome sequencing and annotation.</title>
        <authorList>
            <consortium name="The Broad Institute Genomics Platform"/>
            <consortium name="The Broad Institute Genome Sequencing Center for Infectious Disease"/>
            <person name="Wu L."/>
            <person name="Ma J."/>
        </authorList>
    </citation>
    <scope>NUCLEOTIDE SEQUENCE [LARGE SCALE GENOMIC DNA]</scope>
    <source>
        <strain evidence="2">CGMCC 1.6774</strain>
    </source>
</reference>
<dbReference type="Proteomes" id="UP001597314">
    <property type="component" value="Unassembled WGS sequence"/>
</dbReference>
<organism evidence="1 2">
    <name type="scientific">Rhodoplanes azumiensis</name>
    <dbReference type="NCBI Taxonomy" id="1897628"/>
    <lineage>
        <taxon>Bacteria</taxon>
        <taxon>Pseudomonadati</taxon>
        <taxon>Pseudomonadota</taxon>
        <taxon>Alphaproteobacteria</taxon>
        <taxon>Hyphomicrobiales</taxon>
        <taxon>Nitrobacteraceae</taxon>
        <taxon>Rhodoplanes</taxon>
    </lineage>
</organism>
<accession>A0ABW5AJY0</accession>
<gene>
    <name evidence="1" type="ORF">ACFSOX_08755</name>
</gene>
<keyword evidence="2" id="KW-1185">Reference proteome</keyword>
<evidence type="ECO:0000313" key="1">
    <source>
        <dbReference type="EMBL" id="MFD2182239.1"/>
    </source>
</evidence>
<dbReference type="RefSeq" id="WP_378477419.1">
    <property type="nucleotide sequence ID" value="NZ_JBHUIW010000007.1"/>
</dbReference>